<feature type="transmembrane region" description="Helical" evidence="12">
    <location>
        <begin position="20"/>
        <end position="40"/>
    </location>
</feature>
<dbReference type="PANTHER" id="PTHR45339:SF1">
    <property type="entry name" value="HYBRID SIGNAL TRANSDUCTION HISTIDINE KINASE J"/>
    <property type="match status" value="1"/>
</dbReference>
<dbReference type="EC" id="2.7.13.3" evidence="2"/>
<dbReference type="PROSITE" id="PS50110">
    <property type="entry name" value="RESPONSE_REGULATORY"/>
    <property type="match status" value="3"/>
</dbReference>
<keyword evidence="12" id="KW-0812">Transmembrane</keyword>
<keyword evidence="8" id="KW-0843">Virulence</keyword>
<dbReference type="Gene3D" id="3.30.565.10">
    <property type="entry name" value="Histidine kinase-like ATPase, C-terminal domain"/>
    <property type="match status" value="1"/>
</dbReference>
<keyword evidence="3" id="KW-0597">Phosphoprotein</keyword>
<name>A0A0U3LJH1_9BURK</name>
<organism evidence="13 14">
    <name type="scientific">Roseateles depolymerans</name>
    <dbReference type="NCBI Taxonomy" id="76731"/>
    <lineage>
        <taxon>Bacteria</taxon>
        <taxon>Pseudomonadati</taxon>
        <taxon>Pseudomonadota</taxon>
        <taxon>Betaproteobacteria</taxon>
        <taxon>Burkholderiales</taxon>
        <taxon>Sphaerotilaceae</taxon>
        <taxon>Roseateles</taxon>
    </lineage>
</organism>
<gene>
    <name evidence="13" type="ORF">RD2015_2087</name>
</gene>
<keyword evidence="12" id="KW-1133">Transmembrane helix</keyword>
<evidence type="ECO:0000256" key="9">
    <source>
        <dbReference type="ARBA" id="ARBA00058004"/>
    </source>
</evidence>
<keyword evidence="12" id="KW-0472">Membrane</keyword>
<dbReference type="InterPro" id="IPR003594">
    <property type="entry name" value="HATPase_dom"/>
</dbReference>
<dbReference type="InterPro" id="IPR001789">
    <property type="entry name" value="Sig_transdc_resp-reg_receiver"/>
</dbReference>
<dbReference type="SUPFAM" id="SSF52172">
    <property type="entry name" value="CheY-like"/>
    <property type="match status" value="3"/>
</dbReference>
<dbReference type="InterPro" id="IPR036890">
    <property type="entry name" value="HATPase_C_sf"/>
</dbReference>
<dbReference type="OrthoDB" id="9796305at2"/>
<dbReference type="SUPFAM" id="SSF47384">
    <property type="entry name" value="Homodimeric domain of signal transducing histidine kinase"/>
    <property type="match status" value="1"/>
</dbReference>
<keyword evidence="14" id="KW-1185">Reference proteome</keyword>
<dbReference type="CDD" id="cd16922">
    <property type="entry name" value="HATPase_EvgS-ArcB-TorS-like"/>
    <property type="match status" value="1"/>
</dbReference>
<dbReference type="SUPFAM" id="SSF55781">
    <property type="entry name" value="GAF domain-like"/>
    <property type="match status" value="1"/>
</dbReference>
<comment type="catalytic activity">
    <reaction evidence="1">
        <text>ATP + protein L-histidine = ADP + protein N-phospho-L-histidine.</text>
        <dbReference type="EC" id="2.7.13.3"/>
    </reaction>
</comment>
<dbReference type="InterPro" id="IPR004358">
    <property type="entry name" value="Sig_transdc_His_kin-like_C"/>
</dbReference>
<dbReference type="SMART" id="SM00388">
    <property type="entry name" value="HisKA"/>
    <property type="match status" value="1"/>
</dbReference>
<dbReference type="STRING" id="76731.RD2015_2087"/>
<dbReference type="InterPro" id="IPR005467">
    <property type="entry name" value="His_kinase_dom"/>
</dbReference>
<evidence type="ECO:0000256" key="6">
    <source>
        <dbReference type="ARBA" id="ARBA00022777"/>
    </source>
</evidence>
<dbReference type="RefSeq" id="WP_058934819.1">
    <property type="nucleotide sequence ID" value="NZ_CP013729.1"/>
</dbReference>
<dbReference type="PANTHER" id="PTHR45339">
    <property type="entry name" value="HYBRID SIGNAL TRANSDUCTION HISTIDINE KINASE J"/>
    <property type="match status" value="1"/>
</dbReference>
<dbReference type="Proteomes" id="UP000060699">
    <property type="component" value="Chromosome"/>
</dbReference>
<keyword evidence="7" id="KW-0902">Two-component regulatory system</keyword>
<dbReference type="InterPro" id="IPR007891">
    <property type="entry name" value="CHASE3"/>
</dbReference>
<dbReference type="PATRIC" id="fig|76731.3.peg.2137"/>
<dbReference type="InterPro" id="IPR036097">
    <property type="entry name" value="HisK_dim/P_sf"/>
</dbReference>
<dbReference type="SMART" id="SM00448">
    <property type="entry name" value="REC"/>
    <property type="match status" value="3"/>
</dbReference>
<evidence type="ECO:0000256" key="11">
    <source>
        <dbReference type="SAM" id="MobiDB-lite"/>
    </source>
</evidence>
<evidence type="ECO:0000313" key="14">
    <source>
        <dbReference type="Proteomes" id="UP000060699"/>
    </source>
</evidence>
<evidence type="ECO:0000256" key="3">
    <source>
        <dbReference type="ARBA" id="ARBA00022553"/>
    </source>
</evidence>
<evidence type="ECO:0000313" key="13">
    <source>
        <dbReference type="EMBL" id="ALV06562.1"/>
    </source>
</evidence>
<dbReference type="PRINTS" id="PR00344">
    <property type="entry name" value="BCTRLSENSOR"/>
</dbReference>
<dbReference type="CDD" id="cd00082">
    <property type="entry name" value="HisKA"/>
    <property type="match status" value="1"/>
</dbReference>
<keyword evidence="6 13" id="KW-0418">Kinase</keyword>
<feature type="region of interest" description="Disordered" evidence="11">
    <location>
        <begin position="709"/>
        <end position="734"/>
    </location>
</feature>
<feature type="region of interest" description="Disordered" evidence="11">
    <location>
        <begin position="401"/>
        <end position="423"/>
    </location>
</feature>
<evidence type="ECO:0000256" key="2">
    <source>
        <dbReference type="ARBA" id="ARBA00012438"/>
    </source>
</evidence>
<dbReference type="InterPro" id="IPR029016">
    <property type="entry name" value="GAF-like_dom_sf"/>
</dbReference>
<dbReference type="Pfam" id="PF13185">
    <property type="entry name" value="GAF_2"/>
    <property type="match status" value="1"/>
</dbReference>
<keyword evidence="5" id="KW-0732">Signal</keyword>
<feature type="compositionally biased region" description="Basic and acidic residues" evidence="11">
    <location>
        <begin position="409"/>
        <end position="423"/>
    </location>
</feature>
<dbReference type="FunFam" id="3.30.565.10:FF:000010">
    <property type="entry name" value="Sensor histidine kinase RcsC"/>
    <property type="match status" value="1"/>
</dbReference>
<dbReference type="InterPro" id="IPR003018">
    <property type="entry name" value="GAF"/>
</dbReference>
<feature type="transmembrane region" description="Helical" evidence="12">
    <location>
        <begin position="199"/>
        <end position="220"/>
    </location>
</feature>
<dbReference type="InterPro" id="IPR011006">
    <property type="entry name" value="CheY-like_superfamily"/>
</dbReference>
<dbReference type="InterPro" id="IPR003661">
    <property type="entry name" value="HisK_dim/P_dom"/>
</dbReference>
<evidence type="ECO:0000256" key="8">
    <source>
        <dbReference type="ARBA" id="ARBA00023026"/>
    </source>
</evidence>
<accession>A0A0U3LJH1</accession>
<sequence length="1187" mass="131216">MTTSSSASTPDLALHRIRWLPAPTMLGFALAILTIFMTAFMSWRSQQEQSATADAMASTLVVQEQIQALGSAIKDAETGQRGYLLTGVDTYLLPFNTAQVVLPLAVQRLRVSWADNPPQLARLDTVEMLYKTKLTEMQETIDLRRRGDRIDALNTVQGDRGRILMDRIRTLLGEMEREERERAANRRSTWDAAVLQTQAMLWGGSALLLVLVLVALVLTIRNYRATKAEDWIKAGKSQLVAQMQGDPRIERLGEIVVSALARYTQAQVGAFYVAQEDGSFERVAGYALPTGDAAPPLVRSGDSLLGQAVKDRRTVHLKNLPKDYFNVASSLGKSNSREVLIGPSGIDGGIQCVVELGYLREVGEHERELLTRAGEFIAMALRSAKDRSRLEQLLEESRRQSEELQAQQEELRASNEELEEQGRALRESQLRLEHQQTELEQSNAQLEEQAKQLELQRSELESAQGLLTERADALERSNQYKSEFLANMSHELRTPLNSTLILAKLLADNKDGNLSSEQVRFAETITSAGNDLLALINDILDLSKIEAGKVEVQIERVPVPRLLQQLTQTFAPIAAQRHLAFGLNLQPGAPDWLETDEGRISQVLKNLLSNALKFTEKGSVRMEVGGTADGRLVFAVKDTGIGIAPEHQDQIFEAFRQADGSTHRKYGGTGLGLSISRDLARLLGGDIYLESSPGLGSTFSLVLPQKHVAPAQSDSPRSLPPAQAPSPARSPVMAPPAMVPAISAVATGTLAGGSGGEGDIPSRPAPATHEARLPQLDDDRLRWVPGARSILVIEDDERFAAILRDLIREMGFLCLMAHTAENGLAVAQRYAPSAILLDMNLPDHSGLGVLDRLKRDPLTRHIPVHVASVEDYSHEALERGAIGYALKPVKRDELEHALQRLEAKFSQRMRRVLVVEDDARQLDSIRHLLAADDVQIQGVATAAEALEALRSTTFDCMVMDLHLPDMSGFDLLDQMALQDEVAFPPVIVYTGHNLSPVQETQLRRYSRSIIIKGARSPERLLDEVTLFLHQVEAQLPPERQRMLKEVRARDNMLEGRRILVVEDDVRNIFALSAVLEPKGVKVEIARNGREALERLAQSSGPGPGEGGNKPPIDLVLMDIMMPEMDGFTAMRAIRERPDWRRLPIIALTAKAMKDDQEKCMAAGANDYIAKPLDVEKLLSLVRVWMPR</sequence>
<dbReference type="Gene3D" id="3.40.50.2300">
    <property type="match status" value="3"/>
</dbReference>
<dbReference type="CDD" id="cd17546">
    <property type="entry name" value="REC_hyHK_CKI1_RcsC-like"/>
    <property type="match status" value="1"/>
</dbReference>
<dbReference type="Pfam" id="PF00072">
    <property type="entry name" value="Response_reg"/>
    <property type="match status" value="3"/>
</dbReference>
<dbReference type="CDD" id="cd00156">
    <property type="entry name" value="REC"/>
    <property type="match status" value="1"/>
</dbReference>
<dbReference type="KEGG" id="rdp:RD2015_2087"/>
<dbReference type="Gene3D" id="3.30.450.40">
    <property type="match status" value="1"/>
</dbReference>
<dbReference type="SMART" id="SM00387">
    <property type="entry name" value="HATPase_c"/>
    <property type="match status" value="1"/>
</dbReference>
<proteinExistence type="predicted"/>
<evidence type="ECO:0000256" key="10">
    <source>
        <dbReference type="ARBA" id="ARBA00070152"/>
    </source>
</evidence>
<dbReference type="Pfam" id="PF05227">
    <property type="entry name" value="CHASE3"/>
    <property type="match status" value="1"/>
</dbReference>
<evidence type="ECO:0000256" key="1">
    <source>
        <dbReference type="ARBA" id="ARBA00000085"/>
    </source>
</evidence>
<dbReference type="Gene3D" id="1.10.287.130">
    <property type="match status" value="1"/>
</dbReference>
<dbReference type="Pfam" id="PF02518">
    <property type="entry name" value="HATPase_c"/>
    <property type="match status" value="1"/>
</dbReference>
<reference evidence="13 14" key="1">
    <citation type="submission" date="2015-12" db="EMBL/GenBank/DDBJ databases">
        <title>Complete genome of Roseateles depolymerans KCTC 42856.</title>
        <authorList>
            <person name="Kim K.M."/>
        </authorList>
    </citation>
    <scope>NUCLEOTIDE SEQUENCE [LARGE SCALE GENOMIC DNA]</scope>
    <source>
        <strain evidence="13 14">KCTC 42856</strain>
    </source>
</reference>
<evidence type="ECO:0000256" key="12">
    <source>
        <dbReference type="SAM" id="Phobius"/>
    </source>
</evidence>
<evidence type="ECO:0000256" key="4">
    <source>
        <dbReference type="ARBA" id="ARBA00022679"/>
    </source>
</evidence>
<evidence type="ECO:0000256" key="7">
    <source>
        <dbReference type="ARBA" id="ARBA00023012"/>
    </source>
</evidence>
<dbReference type="SUPFAM" id="SSF55874">
    <property type="entry name" value="ATPase domain of HSP90 chaperone/DNA topoisomerase II/histidine kinase"/>
    <property type="match status" value="1"/>
</dbReference>
<dbReference type="EMBL" id="CP013729">
    <property type="protein sequence ID" value="ALV06562.1"/>
    <property type="molecule type" value="Genomic_DNA"/>
</dbReference>
<dbReference type="AlphaFoldDB" id="A0A0U3LJH1"/>
<dbReference type="Pfam" id="PF00512">
    <property type="entry name" value="HisKA"/>
    <property type="match status" value="1"/>
</dbReference>
<protein>
    <recommendedName>
        <fullName evidence="10">Virulence sensor protein BvgS</fullName>
        <ecNumber evidence="2">2.7.13.3</ecNumber>
    </recommendedName>
</protein>
<dbReference type="PROSITE" id="PS50109">
    <property type="entry name" value="HIS_KIN"/>
    <property type="match status" value="1"/>
</dbReference>
<evidence type="ECO:0000256" key="5">
    <source>
        <dbReference type="ARBA" id="ARBA00022729"/>
    </source>
</evidence>
<comment type="function">
    <text evidence="9">Member of the two-component regulatory system BvgS/BvgA. Phosphorylates BvgA via a four-step phosphorelay in response to environmental signals.</text>
</comment>
<keyword evidence="4" id="KW-0808">Transferase</keyword>
<dbReference type="GO" id="GO:0000155">
    <property type="term" value="F:phosphorelay sensor kinase activity"/>
    <property type="evidence" value="ECO:0007669"/>
    <property type="project" value="InterPro"/>
</dbReference>
<dbReference type="CDD" id="cd19410">
    <property type="entry name" value="HK9-like_sensor"/>
    <property type="match status" value="1"/>
</dbReference>